<name>A0A222YVP2_9CAUD</name>
<accession>A0A222YVP2</accession>
<reference evidence="1 2" key="1">
    <citation type="submission" date="2017-05" db="EMBL/GenBank/DDBJ databases">
        <authorList>
            <person name="Chapman J."/>
            <person name="Chang C."/>
            <person name="Suresh T."/>
            <person name="Shishido T.C."/>
            <person name="Bindert I."/>
            <person name="Shaffer C.D."/>
            <person name="Weston-Hafer K.A."/>
            <person name="Russell D.A."/>
            <person name="Pope W.H."/>
            <person name="Jacobs-Sera D."/>
            <person name="Hendrix R.W."/>
            <person name="Hatfull G.F."/>
        </authorList>
    </citation>
    <scope>NUCLEOTIDE SEQUENCE [LARGE SCALE GENOMIC DNA]</scope>
</reference>
<proteinExistence type="predicted"/>
<evidence type="ECO:0000313" key="2">
    <source>
        <dbReference type="Proteomes" id="UP000223009"/>
    </source>
</evidence>
<sequence length="580" mass="61939">MSYQLQVLADNPFSYWKLDETGPAFPDSAGSMRTADLVGTIVRHPALVTGSGSALVLSNTNHLDMDDPVFNKGYELRQFSLEAWVKPVNVSGEVSVMSHSGIYDGITITPTHIYFRTKYLTAGTCETSYEYETGKSFHVVGVHTNAKNSLYVDGVLVDETDLTDDQQVDAYSFLTTDLIGGQSSTASTIALDAPAIYSSSISADAISKHYSYGVDVDSSEGIAGFHDATFWNFSDEKRKIAAAREWTLEADWKTGVLTDIAVANDTIVPSYTQSESEVVEDGLIVPVYTNTSLPGIWQSSISLGEAPETTLADMKIEWLGEGDFTVEYSLDDGTTWKNPNLAPTESLDNSDVIDVRISFDGGIVDDPSYVSSLSVVIYIDKTFAGSRADRDASMSGNGLASQEYFEPIEYADFNGIRLLSGAINTTIDDSYEGEEEAGDLDITGFDMWIKPVAGNILSATGISVARSGNTITFSGLSTLVVNGVSVTSGATVFTSDSWYHISGIFSAPGNHALTIGAANSLVSQLSVISADLTLAGLQQLYAAYLGLPGVTVNDSSVVEIAEAAPPTNLYAHVWGITPAG</sequence>
<keyword evidence="2" id="KW-1185">Reference proteome</keyword>
<gene>
    <name evidence="1" type="ORF">SEA_MILDRED21_43</name>
</gene>
<dbReference type="OrthoDB" id="2074at10239"/>
<dbReference type="Pfam" id="PF13385">
    <property type="entry name" value="Laminin_G_3"/>
    <property type="match status" value="1"/>
</dbReference>
<evidence type="ECO:0008006" key="3">
    <source>
        <dbReference type="Google" id="ProtNLM"/>
    </source>
</evidence>
<evidence type="ECO:0000313" key="1">
    <source>
        <dbReference type="EMBL" id="ASR75450.1"/>
    </source>
</evidence>
<organism evidence="1 2">
    <name type="scientific">Streptomyces phage Mildred21</name>
    <dbReference type="NCBI Taxonomy" id="2023959"/>
    <lineage>
        <taxon>Viruses</taxon>
        <taxon>Duplodnaviria</taxon>
        <taxon>Heunggongvirae</taxon>
        <taxon>Uroviricota</taxon>
        <taxon>Caudoviricetes</taxon>
        <taxon>Stanwilliamsviridae</taxon>
        <taxon>Boydwoodruffvirinae</taxon>
        <taxon>Samistivirus</taxon>
        <taxon>Samistivirus mildred21</taxon>
    </lineage>
</organism>
<protein>
    <recommendedName>
        <fullName evidence="3">LamG-like jellyroll fold domain-containing protein</fullName>
    </recommendedName>
</protein>
<dbReference type="EMBL" id="MF155946">
    <property type="protein sequence ID" value="ASR75450.1"/>
    <property type="molecule type" value="Genomic_DNA"/>
</dbReference>
<dbReference type="Proteomes" id="UP000223009">
    <property type="component" value="Segment"/>
</dbReference>
<dbReference type="InterPro" id="IPR013320">
    <property type="entry name" value="ConA-like_dom_sf"/>
</dbReference>
<dbReference type="SUPFAM" id="SSF49899">
    <property type="entry name" value="Concanavalin A-like lectins/glucanases"/>
    <property type="match status" value="1"/>
</dbReference>
<dbReference type="Gene3D" id="2.60.120.200">
    <property type="match status" value="1"/>
</dbReference>